<sequence length="572" mass="62653">MGSCAEMHLKTGFTLSRKRNARFRGGKSKTSTPPTSRRRRTPSPPKQPVRPKPKSAQSAKRLTAGRTPAKESSAILLQLGMRGEREIMGNAFNRIDDQRRYARQFKESIAKHPLLSIGFGLYWMQTVLLFQSPYLFLDPSPLADSFPLPKGTVLLMASVITYLVWCLGYRRANRFSEARWFPYALCAVLMLGAMLYCTYPALIDDHRDLAVVTYLTASILIGCGTANVNLETGRVFACIGPLHVLFNGIAALFIGTVGALALSLFPSQVGQVALVLTPLPMVACIWKSIAQFPHRELYGQGMQVKVRPPAKFLVTSAFQGLALGVMHSLLINNFGSSSLVVSMGYFAAVALLFFCAIAVKNNFDVLIYRIGFPLMATGFFIVGTFEPALLLGALSLDAGYCFQYLMSCSLCAYLTKGLGQPPVWIIGSATACLLAGQFVGSLLDVLITDWSLLAVFVAFVLLLAALFMTSSRNIRTGWGAVSPGESGTEDSKTSNLAIASQLIATEHRLSKREIEVFDLIVKGYSRKAIARELSMAEETVKTHTGRIYQKLLVHSKQELIELATQRATSLEQ</sequence>
<dbReference type="GO" id="GO:0006355">
    <property type="term" value="P:regulation of DNA-templated transcription"/>
    <property type="evidence" value="ECO:0007669"/>
    <property type="project" value="InterPro"/>
</dbReference>
<feature type="transmembrane region" description="Helical" evidence="5">
    <location>
        <begin position="209"/>
        <end position="230"/>
    </location>
</feature>
<feature type="transmembrane region" description="Helical" evidence="5">
    <location>
        <begin position="242"/>
        <end position="265"/>
    </location>
</feature>
<dbReference type="InterPro" id="IPR036388">
    <property type="entry name" value="WH-like_DNA-bd_sf"/>
</dbReference>
<evidence type="ECO:0000256" key="2">
    <source>
        <dbReference type="ARBA" id="ARBA00023125"/>
    </source>
</evidence>
<reference evidence="8" key="1">
    <citation type="submission" date="2018-05" db="EMBL/GenBank/DDBJ databases">
        <title>Genome Sequencing of selected type strains of the family Eggerthellaceae.</title>
        <authorList>
            <person name="Danylec N."/>
            <person name="Stoll D.A."/>
            <person name="Doetsch A."/>
            <person name="Huch M."/>
        </authorList>
    </citation>
    <scope>NUCLEOTIDE SEQUENCE [LARGE SCALE GENOMIC DNA]</scope>
    <source>
        <strain evidence="8">DSM 16106</strain>
    </source>
</reference>
<feature type="transmembrane region" description="Helical" evidence="5">
    <location>
        <begin position="337"/>
        <end position="359"/>
    </location>
</feature>
<evidence type="ECO:0000259" key="6">
    <source>
        <dbReference type="PROSITE" id="PS50043"/>
    </source>
</evidence>
<comment type="caution">
    <text evidence="7">The sequence shown here is derived from an EMBL/GenBank/DDBJ whole genome shotgun (WGS) entry which is preliminary data.</text>
</comment>
<keyword evidence="3" id="KW-0804">Transcription</keyword>
<proteinExistence type="predicted"/>
<feature type="transmembrane region" description="Helical" evidence="5">
    <location>
        <begin position="449"/>
        <end position="468"/>
    </location>
</feature>
<dbReference type="SUPFAM" id="SSF46894">
    <property type="entry name" value="C-terminal effector domain of the bipartite response regulators"/>
    <property type="match status" value="1"/>
</dbReference>
<dbReference type="PROSITE" id="PS50043">
    <property type="entry name" value="HTH_LUXR_2"/>
    <property type="match status" value="1"/>
</dbReference>
<dbReference type="PANTHER" id="PTHR44688">
    <property type="entry name" value="DNA-BINDING TRANSCRIPTIONAL ACTIVATOR DEVR_DOSR"/>
    <property type="match status" value="1"/>
</dbReference>
<keyword evidence="5" id="KW-1133">Transmembrane helix</keyword>
<evidence type="ECO:0000256" key="1">
    <source>
        <dbReference type="ARBA" id="ARBA00023015"/>
    </source>
</evidence>
<dbReference type="SMART" id="SM00421">
    <property type="entry name" value="HTH_LUXR"/>
    <property type="match status" value="1"/>
</dbReference>
<gene>
    <name evidence="7" type="ORF">DMP08_08140</name>
</gene>
<feature type="transmembrane region" description="Helical" evidence="5">
    <location>
        <begin position="151"/>
        <end position="168"/>
    </location>
</feature>
<keyword evidence="5" id="KW-0472">Membrane</keyword>
<keyword evidence="1" id="KW-0805">Transcription regulation</keyword>
<dbReference type="InterPro" id="IPR016032">
    <property type="entry name" value="Sig_transdc_resp-reg_C-effctor"/>
</dbReference>
<dbReference type="GO" id="GO:0003677">
    <property type="term" value="F:DNA binding"/>
    <property type="evidence" value="ECO:0007669"/>
    <property type="project" value="UniProtKB-KW"/>
</dbReference>
<evidence type="ECO:0000256" key="3">
    <source>
        <dbReference type="ARBA" id="ARBA00023163"/>
    </source>
</evidence>
<feature type="transmembrane region" description="Helical" evidence="5">
    <location>
        <begin position="113"/>
        <end position="131"/>
    </location>
</feature>
<feature type="compositionally biased region" description="Basic residues" evidence="4">
    <location>
        <begin position="16"/>
        <end position="27"/>
    </location>
</feature>
<evidence type="ECO:0000313" key="8">
    <source>
        <dbReference type="Proteomes" id="UP000278632"/>
    </source>
</evidence>
<evidence type="ECO:0000256" key="4">
    <source>
        <dbReference type="SAM" id="MobiDB-lite"/>
    </source>
</evidence>
<dbReference type="EMBL" id="QICD01000015">
    <property type="protein sequence ID" value="RNL42944.1"/>
    <property type="molecule type" value="Genomic_DNA"/>
</dbReference>
<keyword evidence="2" id="KW-0238">DNA-binding</keyword>
<dbReference type="PANTHER" id="PTHR44688:SF16">
    <property type="entry name" value="DNA-BINDING TRANSCRIPTIONAL ACTIVATOR DEVR_DOSR"/>
    <property type="match status" value="1"/>
</dbReference>
<feature type="domain" description="HTH luxR-type" evidence="6">
    <location>
        <begin position="502"/>
        <end position="567"/>
    </location>
</feature>
<keyword evidence="8" id="KW-1185">Reference proteome</keyword>
<organism evidence="7 8">
    <name type="scientific">Paraeggerthella hongkongensis</name>
    <dbReference type="NCBI Taxonomy" id="230658"/>
    <lineage>
        <taxon>Bacteria</taxon>
        <taxon>Bacillati</taxon>
        <taxon>Actinomycetota</taxon>
        <taxon>Coriobacteriia</taxon>
        <taxon>Eggerthellales</taxon>
        <taxon>Eggerthellaceae</taxon>
        <taxon>Paraeggerthella</taxon>
    </lineage>
</organism>
<protein>
    <recommendedName>
        <fullName evidence="6">HTH luxR-type domain-containing protein</fullName>
    </recommendedName>
</protein>
<dbReference type="AlphaFoldDB" id="A0A3N0B805"/>
<dbReference type="CDD" id="cd06170">
    <property type="entry name" value="LuxR_C_like"/>
    <property type="match status" value="1"/>
</dbReference>
<name>A0A3N0B805_9ACTN</name>
<evidence type="ECO:0000313" key="7">
    <source>
        <dbReference type="EMBL" id="RNL42944.1"/>
    </source>
</evidence>
<dbReference type="PRINTS" id="PR00038">
    <property type="entry name" value="HTHLUXR"/>
</dbReference>
<feature type="region of interest" description="Disordered" evidence="4">
    <location>
        <begin position="1"/>
        <end position="70"/>
    </location>
</feature>
<dbReference type="InterPro" id="IPR000792">
    <property type="entry name" value="Tscrpt_reg_LuxR_C"/>
</dbReference>
<feature type="transmembrane region" description="Helical" evidence="5">
    <location>
        <begin position="271"/>
        <end position="289"/>
    </location>
</feature>
<feature type="transmembrane region" description="Helical" evidence="5">
    <location>
        <begin position="180"/>
        <end position="203"/>
    </location>
</feature>
<keyword evidence="5" id="KW-0812">Transmembrane</keyword>
<accession>A0A3N0B805</accession>
<dbReference type="Pfam" id="PF00196">
    <property type="entry name" value="GerE"/>
    <property type="match status" value="1"/>
</dbReference>
<dbReference type="Proteomes" id="UP000278632">
    <property type="component" value="Unassembled WGS sequence"/>
</dbReference>
<feature type="transmembrane region" description="Helical" evidence="5">
    <location>
        <begin position="310"/>
        <end position="331"/>
    </location>
</feature>
<feature type="transmembrane region" description="Helical" evidence="5">
    <location>
        <begin position="366"/>
        <end position="385"/>
    </location>
</feature>
<evidence type="ECO:0000256" key="5">
    <source>
        <dbReference type="SAM" id="Phobius"/>
    </source>
</evidence>
<dbReference type="Gene3D" id="1.10.10.10">
    <property type="entry name" value="Winged helix-like DNA-binding domain superfamily/Winged helix DNA-binding domain"/>
    <property type="match status" value="1"/>
</dbReference>